<protein>
    <submittedName>
        <fullName evidence="1">Capsid protein</fullName>
    </submittedName>
</protein>
<dbReference type="Proteomes" id="UP000543252">
    <property type="component" value="Unassembled WGS sequence"/>
</dbReference>
<reference evidence="1 2" key="1">
    <citation type="submission" date="2019-07" db="EMBL/GenBank/DDBJ databases">
        <authorList>
            <consortium name="GenomeTrakr network: Whole genome sequencing for foodborne pathogen traceback"/>
        </authorList>
    </citation>
    <scope>NUCLEOTIDE SEQUENCE [LARGE SCALE GENOMIC DNA]</scope>
    <source>
        <strain evidence="1 2">PSU-1859</strain>
    </source>
</reference>
<evidence type="ECO:0000313" key="1">
    <source>
        <dbReference type="EMBL" id="EFB3615690.1"/>
    </source>
</evidence>
<gene>
    <name evidence="1" type="ORF">FPS11_12220</name>
</gene>
<organism evidence="1 2">
    <name type="scientific">Escherichia coli</name>
    <dbReference type="NCBI Taxonomy" id="562"/>
    <lineage>
        <taxon>Bacteria</taxon>
        <taxon>Pseudomonadati</taxon>
        <taxon>Pseudomonadota</taxon>
        <taxon>Gammaproteobacteria</taxon>
        <taxon>Enterobacterales</taxon>
        <taxon>Enterobacteriaceae</taxon>
        <taxon>Escherichia</taxon>
    </lineage>
</organism>
<dbReference type="EMBL" id="AASFMQ010000014">
    <property type="protein sequence ID" value="EFB3615690.1"/>
    <property type="molecule type" value="Genomic_DNA"/>
</dbReference>
<evidence type="ECO:0000313" key="2">
    <source>
        <dbReference type="Proteomes" id="UP000543252"/>
    </source>
</evidence>
<name>A0A8S7EE12_ECOLX</name>
<accession>A0A8S7EE12</accession>
<comment type="caution">
    <text evidence="1">The sequence shown here is derived from an EMBL/GenBank/DDBJ whole genome shotgun (WGS) entry which is preliminary data.</text>
</comment>
<proteinExistence type="predicted"/>
<dbReference type="AlphaFoldDB" id="A0A8S7EE12"/>
<sequence>MCKNVLRLAGELSIGRVFNDFKPLPILRVN</sequence>